<accession>A0A5P6VQV7</accession>
<evidence type="ECO:0000313" key="2">
    <source>
        <dbReference type="Proteomes" id="UP000327030"/>
    </source>
</evidence>
<dbReference type="KEGG" id="pxv:FXF36_09040"/>
<gene>
    <name evidence="1" type="ORF">FXF36_09040</name>
</gene>
<dbReference type="Proteomes" id="UP000327030">
    <property type="component" value="Chromosome 1"/>
</dbReference>
<dbReference type="RefSeq" id="WP_151623449.1">
    <property type="nucleotide sequence ID" value="NZ_CP043028.1"/>
</dbReference>
<dbReference type="EMBL" id="CP043028">
    <property type="protein sequence ID" value="QFJ54996.1"/>
    <property type="molecule type" value="Genomic_DNA"/>
</dbReference>
<evidence type="ECO:0000313" key="1">
    <source>
        <dbReference type="EMBL" id="QFJ54996.1"/>
    </source>
</evidence>
<name>A0A5P6VQV7_PSEXY</name>
<reference evidence="2" key="1">
    <citation type="submission" date="2019-08" db="EMBL/GenBank/DDBJ databases">
        <title>Complete Genome Sequence of the Polysaccharide-Degrading Rumen Bacterium Pseudobutyrivibrio xylanivorans MA3014.</title>
        <authorList>
            <person name="Palevich N."/>
            <person name="Maclean P.H."/>
            <person name="Kelly W.J."/>
            <person name="Leahy S.C."/>
            <person name="Rakonjac J."/>
            <person name="Attwood G.T."/>
        </authorList>
    </citation>
    <scope>NUCLEOTIDE SEQUENCE [LARGE SCALE GENOMIC DNA]</scope>
    <source>
        <strain evidence="2">MA3014</strain>
    </source>
</reference>
<sequence length="78" mass="8993">MGEKIRDIGEFNISGERIQIELNDGYSKQHSKYDIHIQSNSVQYNLTNSDFIKLAATIINAREHLIALKKMGEEDNER</sequence>
<proteinExistence type="predicted"/>
<protein>
    <submittedName>
        <fullName evidence="1">Uncharacterized protein</fullName>
    </submittedName>
</protein>
<dbReference type="AlphaFoldDB" id="A0A5P6VQV7"/>
<organism evidence="1 2">
    <name type="scientific">Pseudobutyrivibrio xylanivorans</name>
    <dbReference type="NCBI Taxonomy" id="185007"/>
    <lineage>
        <taxon>Bacteria</taxon>
        <taxon>Bacillati</taxon>
        <taxon>Bacillota</taxon>
        <taxon>Clostridia</taxon>
        <taxon>Lachnospirales</taxon>
        <taxon>Lachnospiraceae</taxon>
        <taxon>Pseudobutyrivibrio</taxon>
    </lineage>
</organism>